<evidence type="ECO:0000313" key="2">
    <source>
        <dbReference type="EMBL" id="HII70612.1"/>
    </source>
</evidence>
<dbReference type="InterPro" id="IPR050128">
    <property type="entry name" value="Sulfate_adenylyltrnsfr_sub2"/>
</dbReference>
<evidence type="ECO:0000259" key="1">
    <source>
        <dbReference type="Pfam" id="PF01507"/>
    </source>
</evidence>
<dbReference type="InterPro" id="IPR014729">
    <property type="entry name" value="Rossmann-like_a/b/a_fold"/>
</dbReference>
<protein>
    <submittedName>
        <fullName evidence="2">Phosphoadenosine phosphosulfate reductase family protein</fullName>
    </submittedName>
</protein>
<dbReference type="EMBL" id="DUJS01000004">
    <property type="protein sequence ID" value="HII70612.1"/>
    <property type="molecule type" value="Genomic_DNA"/>
</dbReference>
<dbReference type="AlphaFoldDB" id="A0A832WMU5"/>
<dbReference type="InterPro" id="IPR002500">
    <property type="entry name" value="PAPS_reduct_dom"/>
</dbReference>
<dbReference type="GO" id="GO:0003824">
    <property type="term" value="F:catalytic activity"/>
    <property type="evidence" value="ECO:0007669"/>
    <property type="project" value="InterPro"/>
</dbReference>
<reference evidence="2" key="1">
    <citation type="journal article" date="2020" name="bioRxiv">
        <title>A rank-normalized archaeal taxonomy based on genome phylogeny resolves widespread incomplete and uneven classifications.</title>
        <authorList>
            <person name="Rinke C."/>
            <person name="Chuvochina M."/>
            <person name="Mussig A.J."/>
            <person name="Chaumeil P.-A."/>
            <person name="Waite D.W."/>
            <person name="Whitman W.B."/>
            <person name="Parks D.H."/>
            <person name="Hugenholtz P."/>
        </authorList>
    </citation>
    <scope>NUCLEOTIDE SEQUENCE</scope>
    <source>
        <strain evidence="2">UBA8853</strain>
    </source>
</reference>
<dbReference type="PANTHER" id="PTHR43196">
    <property type="entry name" value="SULFATE ADENYLYLTRANSFERASE SUBUNIT 2"/>
    <property type="match status" value="1"/>
</dbReference>
<dbReference type="PANTHER" id="PTHR43196:SF2">
    <property type="entry name" value="PHOSPHOADENOSINE PHOSPHOSULFATE REDUCTASE"/>
    <property type="match status" value="1"/>
</dbReference>
<comment type="caution">
    <text evidence="2">The sequence shown here is derived from an EMBL/GenBank/DDBJ whole genome shotgun (WGS) entry which is preliminary data.</text>
</comment>
<dbReference type="CDD" id="cd23947">
    <property type="entry name" value="PAPS_reductase-like_YbdN"/>
    <property type="match status" value="1"/>
</dbReference>
<evidence type="ECO:0000313" key="3">
    <source>
        <dbReference type="Proteomes" id="UP000619545"/>
    </source>
</evidence>
<dbReference type="SUPFAM" id="SSF52402">
    <property type="entry name" value="Adenine nucleotide alpha hydrolases-like"/>
    <property type="match status" value="1"/>
</dbReference>
<dbReference type="Pfam" id="PF01507">
    <property type="entry name" value="PAPS_reduct"/>
    <property type="match status" value="1"/>
</dbReference>
<dbReference type="GeneID" id="1477548"/>
<dbReference type="Gene3D" id="3.40.50.620">
    <property type="entry name" value="HUPs"/>
    <property type="match status" value="1"/>
</dbReference>
<accession>A0A832WMU5</accession>
<dbReference type="Proteomes" id="UP000619545">
    <property type="component" value="Unassembled WGS sequence"/>
</dbReference>
<feature type="domain" description="Phosphoadenosine phosphosulphate reductase" evidence="1">
    <location>
        <begin position="241"/>
        <end position="411"/>
    </location>
</feature>
<proteinExistence type="predicted"/>
<gene>
    <name evidence="2" type="ORF">HA336_05205</name>
</gene>
<sequence length="424" mass="47289">MEGRVHLHVLVRARKDASAVESALERYYPDWEWKVETLGGERDPSWIVGLARERFEGSDALWKVLLLGRRSYPGRGRVVWMEGWSAVNVGKAEVRNARLTEIVDGIELGRAAPRLSVAFRRVPELRRGRLLTENQDADTMLRWGKFTETIAELAGEELPPGAYFSLRKPGNPPEEVLYDASGKPILRIITPDEGEPSVSVLGDGEPFDSRAFVRENRETLENLFEDAVDFLGGVAEEFDVLFVPVSGGKDSTCCLAIAVETTDRLGIDVEAVYVDTGYDLGRDVVEDVGAALGVDIKHVDVSDAFERGLRERKPTHENRWCTGVKLSGIKKVLKDLEGDVLLVVGDRDAESRRRRLRPPVHRNRLLDVPEVNPVKGWGGAEVLGTLFRLGLPVSELYEIGFYRLGCSVCPSLTAWERALMELSR</sequence>
<dbReference type="RefSeq" id="WP_148679426.1">
    <property type="nucleotide sequence ID" value="NZ_DUJS01000004.1"/>
</dbReference>
<name>A0A832WMU5_9EURY</name>
<organism evidence="2 3">
    <name type="scientific">Methanopyrus kandleri</name>
    <dbReference type="NCBI Taxonomy" id="2320"/>
    <lineage>
        <taxon>Archaea</taxon>
        <taxon>Methanobacteriati</taxon>
        <taxon>Methanobacteriota</taxon>
        <taxon>Methanomada group</taxon>
        <taxon>Methanopyri</taxon>
        <taxon>Methanopyrales</taxon>
        <taxon>Methanopyraceae</taxon>
        <taxon>Methanopyrus</taxon>
    </lineage>
</organism>